<gene>
    <name evidence="1" type="ORF">BMI79_17420</name>
</gene>
<keyword evidence="2" id="KW-1185">Reference proteome</keyword>
<dbReference type="AlphaFoldDB" id="A0A1S8CFX4"/>
<protein>
    <submittedName>
        <fullName evidence="1">Plasmid stabilization protein</fullName>
    </submittedName>
</protein>
<evidence type="ECO:0000313" key="1">
    <source>
        <dbReference type="EMBL" id="OMQ20891.1"/>
    </source>
</evidence>
<dbReference type="Gene3D" id="6.10.290.20">
    <property type="match status" value="1"/>
</dbReference>
<dbReference type="EMBL" id="MOXD01000010">
    <property type="protein sequence ID" value="OMQ20891.1"/>
    <property type="molecule type" value="Genomic_DNA"/>
</dbReference>
<dbReference type="InterPro" id="IPR019720">
    <property type="entry name" value="Plasmid_stability_protein_StbB"/>
</dbReference>
<name>A0A1S8CFX4_9GAMM</name>
<dbReference type="RefSeq" id="WP_076943460.1">
    <property type="nucleotide sequence ID" value="NZ_MOXD01000010.1"/>
</dbReference>
<dbReference type="STRING" id="2034155.BMI79_17420"/>
<dbReference type="Proteomes" id="UP000216021">
    <property type="component" value="Unassembled WGS sequence"/>
</dbReference>
<dbReference type="OrthoDB" id="6592185at2"/>
<sequence>MESKRKKIIAYLHPSIYPQDKLTQHYVESLPTQVRGDFYRQSIICGAALSSIDPRLVSLISVFFNGEVTAENVIKLIEQVTGNQSKTAATYVIPAVPSRAEENIKTEANLTEKKAIANLSMLKK</sequence>
<dbReference type="Pfam" id="PF10784">
    <property type="entry name" value="Plasmid_stab_B"/>
    <property type="match status" value="1"/>
</dbReference>
<accession>A0A1S8CFX4</accession>
<proteinExistence type="predicted"/>
<dbReference type="InterPro" id="IPR038307">
    <property type="entry name" value="StbB_sf"/>
</dbReference>
<reference evidence="1 2" key="1">
    <citation type="submission" date="2016-11" db="EMBL/GenBank/DDBJ databases">
        <title>Rahnella oryzae sp. nov., isolated from rice root.</title>
        <authorList>
            <person name="Zhang X.-X."/>
            <person name="Zhang J."/>
        </authorList>
    </citation>
    <scope>NUCLEOTIDE SEQUENCE [LARGE SCALE GENOMIC DNA]</scope>
    <source>
        <strain evidence="1 2">J11-6</strain>
    </source>
</reference>
<comment type="caution">
    <text evidence="1">The sequence shown here is derived from an EMBL/GenBank/DDBJ whole genome shotgun (WGS) entry which is preliminary data.</text>
</comment>
<organism evidence="1 2">
    <name type="scientific">Serratia oryzae</name>
    <dbReference type="NCBI Taxonomy" id="2034155"/>
    <lineage>
        <taxon>Bacteria</taxon>
        <taxon>Pseudomonadati</taxon>
        <taxon>Pseudomonadota</taxon>
        <taxon>Gammaproteobacteria</taxon>
        <taxon>Enterobacterales</taxon>
        <taxon>Yersiniaceae</taxon>
        <taxon>Serratia</taxon>
    </lineage>
</organism>
<evidence type="ECO:0000313" key="2">
    <source>
        <dbReference type="Proteomes" id="UP000216021"/>
    </source>
</evidence>